<comment type="caution">
    <text evidence="1">Lacks conserved residue(s) required for the propagation of feature annotation.</text>
</comment>
<evidence type="ECO:0000313" key="4">
    <source>
        <dbReference type="Proteomes" id="UP000554235"/>
    </source>
</evidence>
<protein>
    <submittedName>
        <fullName evidence="3">Histidine phosphotransferase hpt1p</fullName>
    </submittedName>
</protein>
<evidence type="ECO:0000313" key="3">
    <source>
        <dbReference type="EMBL" id="KAF4463611.1"/>
    </source>
</evidence>
<dbReference type="GO" id="GO:0005634">
    <property type="term" value="C:nucleus"/>
    <property type="evidence" value="ECO:0007669"/>
    <property type="project" value="TreeGrafter"/>
</dbReference>
<dbReference type="InterPro" id="IPR008207">
    <property type="entry name" value="Sig_transdc_His_kin_Hpt_dom"/>
</dbReference>
<dbReference type="GO" id="GO:0043424">
    <property type="term" value="F:protein histidine kinase binding"/>
    <property type="evidence" value="ECO:0007669"/>
    <property type="project" value="InterPro"/>
</dbReference>
<dbReference type="SUPFAM" id="SSF47226">
    <property type="entry name" value="Histidine-containing phosphotransfer domain, HPT domain"/>
    <property type="match status" value="1"/>
</dbReference>
<name>A0A8H4L7B4_9HYPO</name>
<reference evidence="3 4" key="1">
    <citation type="submission" date="2020-01" db="EMBL/GenBank/DDBJ databases">
        <title>Identification and distribution of gene clusters putatively required for synthesis of sphingolipid metabolism inhibitors in phylogenetically diverse species of the filamentous fungus Fusarium.</title>
        <authorList>
            <person name="Kim H.-S."/>
            <person name="Busman M."/>
            <person name="Brown D.W."/>
            <person name="Divon H."/>
            <person name="Uhlig S."/>
            <person name="Proctor R.H."/>
        </authorList>
    </citation>
    <scope>NUCLEOTIDE SEQUENCE [LARGE SCALE GENOMIC DNA]</scope>
    <source>
        <strain evidence="3 4">NRRL 20459</strain>
    </source>
</reference>
<dbReference type="PANTHER" id="PTHR28242:SF52">
    <property type="entry name" value="PHOSPHORELAY INTERMEDIATE PROTEIN YPD1"/>
    <property type="match status" value="1"/>
</dbReference>
<dbReference type="InterPro" id="IPR036641">
    <property type="entry name" value="HPT_dom_sf"/>
</dbReference>
<dbReference type="GO" id="GO:0005737">
    <property type="term" value="C:cytoplasm"/>
    <property type="evidence" value="ECO:0007669"/>
    <property type="project" value="TreeGrafter"/>
</dbReference>
<dbReference type="Gene3D" id="1.20.120.160">
    <property type="entry name" value="HPT domain"/>
    <property type="match status" value="1"/>
</dbReference>
<proteinExistence type="predicted"/>
<dbReference type="GO" id="GO:0009927">
    <property type="term" value="F:histidine phosphotransfer kinase activity"/>
    <property type="evidence" value="ECO:0007669"/>
    <property type="project" value="InterPro"/>
</dbReference>
<keyword evidence="4" id="KW-1185">Reference proteome</keyword>
<dbReference type="EMBL" id="JAADYS010001333">
    <property type="protein sequence ID" value="KAF4463611.1"/>
    <property type="molecule type" value="Genomic_DNA"/>
</dbReference>
<keyword evidence="3" id="KW-0808">Transferase</keyword>
<dbReference type="PROSITE" id="PS50894">
    <property type="entry name" value="HPT"/>
    <property type="match status" value="1"/>
</dbReference>
<dbReference type="GO" id="GO:0000160">
    <property type="term" value="P:phosphorelay signal transduction system"/>
    <property type="evidence" value="ECO:0007669"/>
    <property type="project" value="InterPro"/>
</dbReference>
<sequence length="144" mass="16339">MEFILQSDAIDVETFQQILEMDDEGDEQEFSRSIVYGFFDQAENTLRDMEQALEKEDLAMLGALGKFLKGSAATLGAIKVHDDAQKIEYYGKGRDSDGETYLEEDVCLDRVRDTLPTLKTNYAEVKTVLRKFYRDEGGDGDLDD</sequence>
<organism evidence="3 4">
    <name type="scientific">Fusarium albosuccineum</name>
    <dbReference type="NCBI Taxonomy" id="1237068"/>
    <lineage>
        <taxon>Eukaryota</taxon>
        <taxon>Fungi</taxon>
        <taxon>Dikarya</taxon>
        <taxon>Ascomycota</taxon>
        <taxon>Pezizomycotina</taxon>
        <taxon>Sordariomycetes</taxon>
        <taxon>Hypocreomycetidae</taxon>
        <taxon>Hypocreales</taxon>
        <taxon>Nectriaceae</taxon>
        <taxon>Fusarium</taxon>
        <taxon>Fusarium decemcellulare species complex</taxon>
    </lineage>
</organism>
<comment type="caution">
    <text evidence="3">The sequence shown here is derived from an EMBL/GenBank/DDBJ whole genome shotgun (WGS) entry which is preliminary data.</text>
</comment>
<dbReference type="Pfam" id="PF01627">
    <property type="entry name" value="Hpt"/>
    <property type="match status" value="1"/>
</dbReference>
<dbReference type="AlphaFoldDB" id="A0A8H4L7B4"/>
<feature type="domain" description="HPt" evidence="2">
    <location>
        <begin position="27"/>
        <end position="132"/>
    </location>
</feature>
<dbReference type="PANTHER" id="PTHR28242">
    <property type="entry name" value="PHOSPHORELAY INTERMEDIATE PROTEIN YPD1"/>
    <property type="match status" value="1"/>
</dbReference>
<dbReference type="Proteomes" id="UP000554235">
    <property type="component" value="Unassembled WGS sequence"/>
</dbReference>
<accession>A0A8H4L7B4</accession>
<evidence type="ECO:0000256" key="1">
    <source>
        <dbReference type="PROSITE-ProRule" id="PRU00110"/>
    </source>
</evidence>
<evidence type="ECO:0000259" key="2">
    <source>
        <dbReference type="PROSITE" id="PS50894"/>
    </source>
</evidence>
<dbReference type="OrthoDB" id="1673781at2759"/>
<dbReference type="InterPro" id="IPR045871">
    <property type="entry name" value="AHP1-5/YPD1"/>
</dbReference>
<gene>
    <name evidence="3" type="ORF">FALBO_9563</name>
</gene>